<dbReference type="RefSeq" id="WP_129622927.1">
    <property type="nucleotide sequence ID" value="NZ_LR215043.1"/>
</dbReference>
<feature type="transmembrane region" description="Helical" evidence="4">
    <location>
        <begin position="64"/>
        <end position="81"/>
    </location>
</feature>
<evidence type="ECO:0000313" key="6">
    <source>
        <dbReference type="Proteomes" id="UP000290876"/>
    </source>
</evidence>
<keyword evidence="4" id="KW-1133">Transmembrane helix</keyword>
<evidence type="ECO:0000256" key="4">
    <source>
        <dbReference type="SAM" id="Phobius"/>
    </source>
</evidence>
<feature type="binding site" evidence="3">
    <location>
        <position position="142"/>
    </location>
    <ligand>
        <name>D-ribulose 5-phosphate</name>
        <dbReference type="ChEBI" id="CHEBI:58121"/>
    </ligand>
</feature>
<dbReference type="Pfam" id="PF02502">
    <property type="entry name" value="LacAB_rpiB"/>
    <property type="match status" value="1"/>
</dbReference>
<dbReference type="InterPro" id="IPR003500">
    <property type="entry name" value="RpiB_LacA_LacB"/>
</dbReference>
<keyword evidence="6" id="KW-1185">Reference proteome</keyword>
<keyword evidence="4" id="KW-0812">Transmembrane</keyword>
<dbReference type="SUPFAM" id="SSF89623">
    <property type="entry name" value="Ribose/Galactose isomerase RpiB/AlsB"/>
    <property type="match status" value="1"/>
</dbReference>
<keyword evidence="4" id="KW-0472">Membrane</keyword>
<dbReference type="GO" id="GO:0005975">
    <property type="term" value="P:carbohydrate metabolic process"/>
    <property type="evidence" value="ECO:0007669"/>
    <property type="project" value="InterPro"/>
</dbReference>
<evidence type="ECO:0000256" key="1">
    <source>
        <dbReference type="ARBA" id="ARBA00008754"/>
    </source>
</evidence>
<proteinExistence type="inferred from homology"/>
<keyword evidence="5" id="KW-0413">Isomerase</keyword>
<feature type="binding site" evidence="3">
    <location>
        <position position="138"/>
    </location>
    <ligand>
        <name>D-ribulose 5-phosphate</name>
        <dbReference type="ChEBI" id="CHEBI:58121"/>
    </ligand>
</feature>
<feature type="active site" description="Proton acceptor" evidence="2">
    <location>
        <position position="71"/>
    </location>
</feature>
<evidence type="ECO:0000256" key="3">
    <source>
        <dbReference type="PIRSR" id="PIRSR005384-2"/>
    </source>
</evidence>
<evidence type="ECO:0000256" key="2">
    <source>
        <dbReference type="PIRSR" id="PIRSR005384-1"/>
    </source>
</evidence>
<protein>
    <submittedName>
        <fullName evidence="5">Ribose-5-phosphate isomerase B</fullName>
        <ecNumber evidence="5">5.3.1.6</ecNumber>
    </submittedName>
</protein>
<dbReference type="OrthoDB" id="1778624at2"/>
<comment type="similarity">
    <text evidence="1">Belongs to the LacAB/RpiB family.</text>
</comment>
<name>A0A449BAM0_9BACT</name>
<dbReference type="AlphaFoldDB" id="A0A449BAM0"/>
<dbReference type="NCBIfam" id="NF004051">
    <property type="entry name" value="PRK05571.1"/>
    <property type="match status" value="1"/>
</dbReference>
<feature type="binding site" evidence="3">
    <location>
        <position position="115"/>
    </location>
    <ligand>
        <name>D-ribulose 5-phosphate</name>
        <dbReference type="ChEBI" id="CHEBI:58121"/>
    </ligand>
</feature>
<dbReference type="PANTHER" id="PTHR30345:SF0">
    <property type="entry name" value="DNA DAMAGE-REPAIR_TOLERATION PROTEIN DRT102"/>
    <property type="match status" value="1"/>
</dbReference>
<dbReference type="KEGG" id="mcob:NCTC10184_00297"/>
<dbReference type="Proteomes" id="UP000290876">
    <property type="component" value="Chromosome"/>
</dbReference>
<dbReference type="GO" id="GO:0004751">
    <property type="term" value="F:ribose-5-phosphate isomerase activity"/>
    <property type="evidence" value="ECO:0007669"/>
    <property type="project" value="UniProtKB-EC"/>
</dbReference>
<sequence length="152" mass="16722">MSKKLVVFASDHAAVGLKKELEKYVQTKGYEVLDLGPADESQSCSYALQGHKLANYMNENEDKVAFGIGLCGTGLGISYALNRHTNIRAARVTSVADAHMAKQHNDANVLVFGGRITAPADAKAMVDEYLNTEFEGGRHQQRIKDIDNFEKY</sequence>
<feature type="binding site" evidence="3">
    <location>
        <position position="105"/>
    </location>
    <ligand>
        <name>D-ribulose 5-phosphate</name>
        <dbReference type="ChEBI" id="CHEBI:58121"/>
    </ligand>
</feature>
<dbReference type="Gene3D" id="3.40.1400.10">
    <property type="entry name" value="Sugar-phosphate isomerase, RpiB/LacA/LacB"/>
    <property type="match status" value="1"/>
</dbReference>
<reference evidence="5 6" key="1">
    <citation type="submission" date="2019-01" db="EMBL/GenBank/DDBJ databases">
        <authorList>
            <consortium name="Pathogen Informatics"/>
        </authorList>
    </citation>
    <scope>NUCLEOTIDE SEQUENCE [LARGE SCALE GENOMIC DNA]</scope>
    <source>
        <strain evidence="5 6">NCTC10184</strain>
    </source>
</reference>
<dbReference type="PANTHER" id="PTHR30345">
    <property type="entry name" value="RIBOSE-5-PHOSPHATE ISOMERASE B"/>
    <property type="match status" value="1"/>
</dbReference>
<feature type="active site" description="Proton donor" evidence="2">
    <location>
        <position position="104"/>
    </location>
</feature>
<dbReference type="EMBL" id="LR215043">
    <property type="protein sequence ID" value="VEU78077.1"/>
    <property type="molecule type" value="Genomic_DNA"/>
</dbReference>
<dbReference type="PIRSF" id="PIRSF005384">
    <property type="entry name" value="RpiB_LacA_B"/>
    <property type="match status" value="1"/>
</dbReference>
<evidence type="ECO:0000313" key="5">
    <source>
        <dbReference type="EMBL" id="VEU78077.1"/>
    </source>
</evidence>
<accession>A0A449BAM0</accession>
<gene>
    <name evidence="5" type="primary">rpiB</name>
    <name evidence="5" type="ORF">NCTC10184_00297</name>
</gene>
<organism evidence="5 6">
    <name type="scientific">Mycoplasmopsis columbinasalis</name>
    <dbReference type="NCBI Taxonomy" id="114880"/>
    <lineage>
        <taxon>Bacteria</taxon>
        <taxon>Bacillati</taxon>
        <taxon>Mycoplasmatota</taxon>
        <taxon>Mycoplasmoidales</taxon>
        <taxon>Metamycoplasmataceae</taxon>
        <taxon>Mycoplasmopsis</taxon>
    </lineage>
</organism>
<feature type="binding site" evidence="3">
    <location>
        <begin position="72"/>
        <end position="76"/>
    </location>
    <ligand>
        <name>D-ribulose 5-phosphate</name>
        <dbReference type="ChEBI" id="CHEBI:58121"/>
    </ligand>
</feature>
<dbReference type="NCBIfam" id="TIGR00689">
    <property type="entry name" value="rpiB_lacA_lacB"/>
    <property type="match status" value="1"/>
</dbReference>
<feature type="binding site" evidence="3">
    <location>
        <begin position="11"/>
        <end position="12"/>
    </location>
    <ligand>
        <name>D-ribulose 5-phosphate</name>
        <dbReference type="ChEBI" id="CHEBI:58121"/>
    </ligand>
</feature>
<dbReference type="EC" id="5.3.1.6" evidence="5"/>
<dbReference type="InterPro" id="IPR036569">
    <property type="entry name" value="RpiB_LacA_LacB_sf"/>
</dbReference>